<evidence type="ECO:0000256" key="1">
    <source>
        <dbReference type="SAM" id="MobiDB-lite"/>
    </source>
</evidence>
<dbReference type="Gene3D" id="3.10.350.10">
    <property type="entry name" value="LysM domain"/>
    <property type="match status" value="1"/>
</dbReference>
<dbReference type="Pfam" id="PF01476">
    <property type="entry name" value="LysM"/>
    <property type="match status" value="1"/>
</dbReference>
<dbReference type="CDD" id="cd00118">
    <property type="entry name" value="LysM"/>
    <property type="match status" value="1"/>
</dbReference>
<organism evidence="3 4">
    <name type="scientific">Paenibacillus sabuli</name>
    <dbReference type="NCBI Taxonomy" id="2772509"/>
    <lineage>
        <taxon>Bacteria</taxon>
        <taxon>Bacillati</taxon>
        <taxon>Bacillota</taxon>
        <taxon>Bacilli</taxon>
        <taxon>Bacillales</taxon>
        <taxon>Paenibacillaceae</taxon>
        <taxon>Paenibacillus</taxon>
    </lineage>
</organism>
<dbReference type="InterPro" id="IPR048862">
    <property type="entry name" value="SPOCS_spoVID_N"/>
</dbReference>
<gene>
    <name evidence="3" type="ORF">IDH44_05440</name>
</gene>
<evidence type="ECO:0000259" key="2">
    <source>
        <dbReference type="SMART" id="SM00257"/>
    </source>
</evidence>
<dbReference type="AlphaFoldDB" id="A0A927BRW8"/>
<feature type="compositionally biased region" description="Low complexity" evidence="1">
    <location>
        <begin position="140"/>
        <end position="154"/>
    </location>
</feature>
<dbReference type="SUPFAM" id="SSF54106">
    <property type="entry name" value="LysM domain"/>
    <property type="match status" value="1"/>
</dbReference>
<evidence type="ECO:0000313" key="3">
    <source>
        <dbReference type="EMBL" id="MBD2844625.1"/>
    </source>
</evidence>
<feature type="compositionally biased region" description="Basic and acidic residues" evidence="1">
    <location>
        <begin position="219"/>
        <end position="236"/>
    </location>
</feature>
<name>A0A927BRW8_9BACL</name>
<evidence type="ECO:0000313" key="4">
    <source>
        <dbReference type="Proteomes" id="UP000621560"/>
    </source>
</evidence>
<feature type="compositionally biased region" description="Low complexity" evidence="1">
    <location>
        <begin position="188"/>
        <end position="206"/>
    </location>
</feature>
<proteinExistence type="predicted"/>
<dbReference type="InterPro" id="IPR018392">
    <property type="entry name" value="LysM"/>
</dbReference>
<sequence length="468" mass="50334">MLNQSNGLRFDVYERVHLPDDVAAIEELEEIELTPHIQATDRGQQVLLRGNLLLTGLYAPQGEAGESQPLEHWIPVEITLPMSRVHRMEDITVEIDNFDVDLLSSRTLNITGVLSLGGLQVENTAVEPIWQEEPITAVHRAAAADTAEPAESEAVGADDARAGEASETSEEPEYKAPPAPEPESELRGAASGSEPPAAAEPIAPTAQRDLPAASAPQEAPHEDPAPSLREPADGRPDGPSTEAPPPASSRPKEAAQANSGPMAWTAFGERDERELPPTGGIPGLDPSAAPEDPPAETAQPLAEAVQAAEAAEPPNEWTTPAPAATPEDAPPQESEPQGMKIAFSGKRPESGQQEKEGVGIMTLLHSNRREQEARSTAQQAEAQAQAAQVEEEAAALPGGEEVEWKRLFLGREPENEFRTVRLCIVQREETLDAIATRYELNPREIALYNRLDDQTVNEGQILYIPRSG</sequence>
<comment type="caution">
    <text evidence="3">The sequence shown here is derived from an EMBL/GenBank/DDBJ whole genome shotgun (WGS) entry which is preliminary data.</text>
</comment>
<accession>A0A927BRW8</accession>
<reference evidence="3" key="1">
    <citation type="submission" date="2020-09" db="EMBL/GenBank/DDBJ databases">
        <title>A novel bacterium of genus Paenibacillus, isolated from South China Sea.</title>
        <authorList>
            <person name="Huang H."/>
            <person name="Mo K."/>
            <person name="Hu Y."/>
        </authorList>
    </citation>
    <scope>NUCLEOTIDE SEQUENCE</scope>
    <source>
        <strain evidence="3">IB182496</strain>
    </source>
</reference>
<keyword evidence="4" id="KW-1185">Reference proteome</keyword>
<feature type="compositionally biased region" description="Low complexity" evidence="1">
    <location>
        <begin position="285"/>
        <end position="327"/>
    </location>
</feature>
<protein>
    <submittedName>
        <fullName evidence="3">LysM peptidoglycan-binding domain-containing protein</fullName>
    </submittedName>
</protein>
<dbReference type="Proteomes" id="UP000621560">
    <property type="component" value="Unassembled WGS sequence"/>
</dbReference>
<dbReference type="RefSeq" id="WP_190915448.1">
    <property type="nucleotide sequence ID" value="NZ_JACXIZ010000011.1"/>
</dbReference>
<dbReference type="InterPro" id="IPR036779">
    <property type="entry name" value="LysM_dom_sf"/>
</dbReference>
<feature type="domain" description="LysM" evidence="2">
    <location>
        <begin position="422"/>
        <end position="465"/>
    </location>
</feature>
<feature type="region of interest" description="Disordered" evidence="1">
    <location>
        <begin position="140"/>
        <end position="354"/>
    </location>
</feature>
<dbReference type="SMART" id="SM00257">
    <property type="entry name" value="LysM"/>
    <property type="match status" value="1"/>
</dbReference>
<dbReference type="Pfam" id="PF20918">
    <property type="entry name" value="SPOCS_spoVID-N"/>
    <property type="match status" value="1"/>
</dbReference>
<dbReference type="EMBL" id="JACXIZ010000011">
    <property type="protein sequence ID" value="MBD2844625.1"/>
    <property type="molecule type" value="Genomic_DNA"/>
</dbReference>